<evidence type="ECO:0000313" key="2">
    <source>
        <dbReference type="WBParaSite" id="PgR007_g175_t01"/>
    </source>
</evidence>
<keyword evidence="1" id="KW-1185">Reference proteome</keyword>
<name>A0A915AGV8_PARUN</name>
<protein>
    <submittedName>
        <fullName evidence="2">Uncharacterized protein</fullName>
    </submittedName>
</protein>
<dbReference type="Proteomes" id="UP000887569">
    <property type="component" value="Unplaced"/>
</dbReference>
<sequence>MSVELLRKSLHFIEQEDGLDMEKKKKKVSTAIRERQRVKALANRMEFDCEIGDFVEDARKRRQRRLNADYGTGIPLVQRHRAMKHVDVLKRNIKYMVYTNERKLDPDKVESIIEAMSRRERDEKQMRQHLLNENDGVREPDPFKRKKEMNESVFTDEDFMKVGPARTKFIQKTSRKMK</sequence>
<dbReference type="Pfam" id="PF15684">
    <property type="entry name" value="AROS"/>
    <property type="match status" value="1"/>
</dbReference>
<evidence type="ECO:0000313" key="1">
    <source>
        <dbReference type="Proteomes" id="UP000887569"/>
    </source>
</evidence>
<dbReference type="WBParaSite" id="PgR007_g175_t01">
    <property type="protein sequence ID" value="PgR007_g175_t01"/>
    <property type="gene ID" value="PgR007_g175"/>
</dbReference>
<organism evidence="1 2">
    <name type="scientific">Parascaris univalens</name>
    <name type="common">Nematode worm</name>
    <dbReference type="NCBI Taxonomy" id="6257"/>
    <lineage>
        <taxon>Eukaryota</taxon>
        <taxon>Metazoa</taxon>
        <taxon>Ecdysozoa</taxon>
        <taxon>Nematoda</taxon>
        <taxon>Chromadorea</taxon>
        <taxon>Rhabditida</taxon>
        <taxon>Spirurina</taxon>
        <taxon>Ascaridomorpha</taxon>
        <taxon>Ascaridoidea</taxon>
        <taxon>Ascarididae</taxon>
        <taxon>Parascaris</taxon>
    </lineage>
</organism>
<dbReference type="InterPro" id="IPR023262">
    <property type="entry name" value="AROS"/>
</dbReference>
<dbReference type="AlphaFoldDB" id="A0A915AGV8"/>
<accession>A0A915AGV8</accession>
<reference evidence="2" key="1">
    <citation type="submission" date="2022-11" db="UniProtKB">
        <authorList>
            <consortium name="WormBaseParasite"/>
        </authorList>
    </citation>
    <scope>IDENTIFICATION</scope>
</reference>
<proteinExistence type="predicted"/>